<dbReference type="Pfam" id="PF02653">
    <property type="entry name" value="BPD_transp_2"/>
    <property type="match status" value="1"/>
</dbReference>
<evidence type="ECO:0000256" key="10">
    <source>
        <dbReference type="ARBA" id="ARBA00035686"/>
    </source>
</evidence>
<dbReference type="AlphaFoldDB" id="A0AAJ5K1S3"/>
<feature type="transmembrane region" description="Helical" evidence="11">
    <location>
        <begin position="268"/>
        <end position="298"/>
    </location>
</feature>
<organism evidence="13 14">
    <name type="scientific">Deinococcus metallilatus</name>
    <dbReference type="NCBI Taxonomy" id="1211322"/>
    <lineage>
        <taxon>Bacteria</taxon>
        <taxon>Thermotogati</taxon>
        <taxon>Deinococcota</taxon>
        <taxon>Deinococci</taxon>
        <taxon>Deinococcales</taxon>
        <taxon>Deinococcaceae</taxon>
        <taxon>Deinococcus</taxon>
    </lineage>
</organism>
<evidence type="ECO:0000256" key="2">
    <source>
        <dbReference type="ARBA" id="ARBA00022448"/>
    </source>
</evidence>
<accession>A0AAJ5K1S3</accession>
<dbReference type="GO" id="GO:0005886">
    <property type="term" value="C:plasma membrane"/>
    <property type="evidence" value="ECO:0007669"/>
    <property type="project" value="UniProtKB-SubCell"/>
</dbReference>
<evidence type="ECO:0000256" key="1">
    <source>
        <dbReference type="ARBA" id="ARBA00004651"/>
    </source>
</evidence>
<dbReference type="CDD" id="cd06579">
    <property type="entry name" value="TM_PBP1_transp_AraH_like"/>
    <property type="match status" value="1"/>
</dbReference>
<keyword evidence="7 11" id="KW-1133">Transmembrane helix</keyword>
<reference evidence="12 15" key="2">
    <citation type="submission" date="2020-08" db="EMBL/GenBank/DDBJ databases">
        <title>Genomic Encyclopedia of Type Strains, Phase IV (KMG-IV): sequencing the most valuable type-strain genomes for metagenomic binning, comparative biology and taxonomic classification.</title>
        <authorList>
            <person name="Goeker M."/>
        </authorList>
    </citation>
    <scope>NUCLEOTIDE SEQUENCE [LARGE SCALE GENOMIC DNA]</scope>
    <source>
        <strain evidence="12 15">DSM 105434</strain>
    </source>
</reference>
<dbReference type="RefSeq" id="WP_138223729.1">
    <property type="nucleotide sequence ID" value="NZ_BSUI01000005.1"/>
</dbReference>
<keyword evidence="8 11" id="KW-0472">Membrane</keyword>
<name>A0AAJ5K1S3_9DEIO</name>
<keyword evidence="4" id="KW-0997">Cell inner membrane</keyword>
<evidence type="ECO:0000256" key="4">
    <source>
        <dbReference type="ARBA" id="ARBA00022519"/>
    </source>
</evidence>
<evidence type="ECO:0000256" key="5">
    <source>
        <dbReference type="ARBA" id="ARBA00022597"/>
    </source>
</evidence>
<evidence type="ECO:0000313" key="15">
    <source>
        <dbReference type="Proteomes" id="UP000536909"/>
    </source>
</evidence>
<keyword evidence="3" id="KW-1003">Cell membrane</keyword>
<gene>
    <name evidence="13" type="ORF">FCS05_02370</name>
    <name evidence="12" type="ORF">HNQ10_002462</name>
</gene>
<dbReference type="EMBL" id="VBRC01000001">
    <property type="protein sequence ID" value="TLK32303.1"/>
    <property type="molecule type" value="Genomic_DNA"/>
</dbReference>
<feature type="transmembrane region" description="Helical" evidence="11">
    <location>
        <begin position="180"/>
        <end position="201"/>
    </location>
</feature>
<dbReference type="PANTHER" id="PTHR32196:SF32">
    <property type="entry name" value="XYLOSE TRANSPORT SYSTEM PERMEASE PROTEIN XYLH"/>
    <property type="match status" value="1"/>
</dbReference>
<evidence type="ECO:0000313" key="14">
    <source>
        <dbReference type="Proteomes" id="UP000308000"/>
    </source>
</evidence>
<evidence type="ECO:0000256" key="3">
    <source>
        <dbReference type="ARBA" id="ARBA00022475"/>
    </source>
</evidence>
<evidence type="ECO:0000256" key="6">
    <source>
        <dbReference type="ARBA" id="ARBA00022692"/>
    </source>
</evidence>
<comment type="function">
    <text evidence="9">Part of the binding-protein-dependent transport system for D-xylose. Probably responsible for the translocation of the substrate across the membrane.</text>
</comment>
<evidence type="ECO:0000256" key="7">
    <source>
        <dbReference type="ARBA" id="ARBA00022989"/>
    </source>
</evidence>
<dbReference type="Proteomes" id="UP000536909">
    <property type="component" value="Unassembled WGS sequence"/>
</dbReference>
<keyword evidence="15" id="KW-1185">Reference proteome</keyword>
<dbReference type="GO" id="GO:0022857">
    <property type="term" value="F:transmembrane transporter activity"/>
    <property type="evidence" value="ECO:0007669"/>
    <property type="project" value="InterPro"/>
</dbReference>
<dbReference type="InterPro" id="IPR001851">
    <property type="entry name" value="ABC_transp_permease"/>
</dbReference>
<sequence length="337" mass="35180">MSMTLRDERLRKVSLWRRLLVRPEFGSLAGLLVVFGVFSLFAGSQGFLSVAGTVNYLEVAAQLGIIAVAAALLMIGGEFDLSIGSMIGLTGMIVGLSTAQYGLPLWAGILLAFVVAGLLGALNGWVVLKTGLPSFIITLASLFILRGLTVGVTLLLTNNTRVSGVEASGLSAALFQSTPLGLPVSVWWWLGLGLVMSFVLLRTRFGNWIFAAGGDPHAARNVGVPVGRVKITLFVLTALSAALLATIQVLNTGSADVLRGTGKELEAIASAVIGGCLLTGGYGSVIGAMLGALMLGMVQQGLFFTGIDTNWFQVFVGGLLLAAVVLNNFLRKKAIGR</sequence>
<feature type="transmembrane region" description="Helical" evidence="11">
    <location>
        <begin position="310"/>
        <end position="330"/>
    </location>
</feature>
<comment type="caution">
    <text evidence="13">The sequence shown here is derived from an EMBL/GenBank/DDBJ whole genome shotgun (WGS) entry which is preliminary data.</text>
</comment>
<feature type="transmembrane region" description="Helical" evidence="11">
    <location>
        <begin position="54"/>
        <end position="74"/>
    </location>
</feature>
<keyword evidence="6 11" id="KW-0812">Transmembrane</keyword>
<proteinExistence type="predicted"/>
<dbReference type="EMBL" id="JACHFV010000008">
    <property type="protein sequence ID" value="MBB5295623.1"/>
    <property type="molecule type" value="Genomic_DNA"/>
</dbReference>
<evidence type="ECO:0000313" key="13">
    <source>
        <dbReference type="EMBL" id="TLK32303.1"/>
    </source>
</evidence>
<feature type="transmembrane region" description="Helical" evidence="11">
    <location>
        <begin position="135"/>
        <end position="156"/>
    </location>
</feature>
<evidence type="ECO:0000256" key="8">
    <source>
        <dbReference type="ARBA" id="ARBA00023136"/>
    </source>
</evidence>
<feature type="transmembrane region" description="Helical" evidence="11">
    <location>
        <begin position="81"/>
        <end position="99"/>
    </location>
</feature>
<keyword evidence="2" id="KW-0813">Transport</keyword>
<feature type="transmembrane region" description="Helical" evidence="11">
    <location>
        <begin position="21"/>
        <end position="42"/>
    </location>
</feature>
<dbReference type="Proteomes" id="UP000308000">
    <property type="component" value="Unassembled WGS sequence"/>
</dbReference>
<protein>
    <recommendedName>
        <fullName evidence="10">Xylose transport system permease protein XylH</fullName>
    </recommendedName>
</protein>
<keyword evidence="5 12" id="KW-0762">Sugar transport</keyword>
<evidence type="ECO:0000313" key="12">
    <source>
        <dbReference type="EMBL" id="MBB5295623.1"/>
    </source>
</evidence>
<feature type="transmembrane region" description="Helical" evidence="11">
    <location>
        <begin position="105"/>
        <end position="128"/>
    </location>
</feature>
<evidence type="ECO:0000256" key="11">
    <source>
        <dbReference type="SAM" id="Phobius"/>
    </source>
</evidence>
<comment type="subcellular location">
    <subcellularLocation>
        <location evidence="1">Cell membrane</location>
        <topology evidence="1">Multi-pass membrane protein</topology>
    </subcellularLocation>
</comment>
<evidence type="ECO:0000256" key="9">
    <source>
        <dbReference type="ARBA" id="ARBA00035611"/>
    </source>
</evidence>
<dbReference type="PANTHER" id="PTHR32196">
    <property type="entry name" value="ABC TRANSPORTER PERMEASE PROTEIN YPHD-RELATED-RELATED"/>
    <property type="match status" value="1"/>
</dbReference>
<reference evidence="13 14" key="1">
    <citation type="submission" date="2019-04" db="EMBL/GenBank/DDBJ databases">
        <title>Deinococcus metalilatus MA1002 mutant No.5.</title>
        <authorList>
            <person name="Park W."/>
            <person name="Park C."/>
        </authorList>
    </citation>
    <scope>NUCLEOTIDE SEQUENCE [LARGE SCALE GENOMIC DNA]</scope>
    <source>
        <strain evidence="13 14">MA1002-m5</strain>
    </source>
</reference>